<feature type="domain" description="Alcohol dehydrogenase-like N-terminal" evidence="5">
    <location>
        <begin position="26"/>
        <end position="141"/>
    </location>
</feature>
<evidence type="ECO:0000256" key="4">
    <source>
        <dbReference type="ARBA" id="ARBA00023002"/>
    </source>
</evidence>
<evidence type="ECO:0000259" key="5">
    <source>
        <dbReference type="Pfam" id="PF08240"/>
    </source>
</evidence>
<evidence type="ECO:0000256" key="3">
    <source>
        <dbReference type="ARBA" id="ARBA00022833"/>
    </source>
</evidence>
<dbReference type="GO" id="GO:0016491">
    <property type="term" value="F:oxidoreductase activity"/>
    <property type="evidence" value="ECO:0007669"/>
    <property type="project" value="UniProtKB-KW"/>
</dbReference>
<keyword evidence="8" id="KW-1185">Reference proteome</keyword>
<dbReference type="Pfam" id="PF08240">
    <property type="entry name" value="ADH_N"/>
    <property type="match status" value="1"/>
</dbReference>
<gene>
    <name evidence="7" type="ORF">SAMN05421823_103678</name>
</gene>
<dbReference type="EMBL" id="FNFO01000003">
    <property type="protein sequence ID" value="SDK83591.1"/>
    <property type="molecule type" value="Genomic_DNA"/>
</dbReference>
<dbReference type="AlphaFoldDB" id="A0A1G9F5I2"/>
<dbReference type="Gene3D" id="3.40.50.720">
    <property type="entry name" value="NAD(P)-binding Rossmann-like Domain"/>
    <property type="match status" value="1"/>
</dbReference>
<dbReference type="RefSeq" id="WP_089681666.1">
    <property type="nucleotide sequence ID" value="NZ_FNFO01000003.1"/>
</dbReference>
<dbReference type="PROSITE" id="PS00059">
    <property type="entry name" value="ADH_ZINC"/>
    <property type="match status" value="1"/>
</dbReference>
<organism evidence="7 8">
    <name type="scientific">Catalinimonas alkaloidigena</name>
    <dbReference type="NCBI Taxonomy" id="1075417"/>
    <lineage>
        <taxon>Bacteria</taxon>
        <taxon>Pseudomonadati</taxon>
        <taxon>Bacteroidota</taxon>
        <taxon>Cytophagia</taxon>
        <taxon>Cytophagales</taxon>
        <taxon>Catalimonadaceae</taxon>
        <taxon>Catalinimonas</taxon>
    </lineage>
</organism>
<dbReference type="InterPro" id="IPR036291">
    <property type="entry name" value="NAD(P)-bd_dom_sf"/>
</dbReference>
<dbReference type="SUPFAM" id="SSF50129">
    <property type="entry name" value="GroES-like"/>
    <property type="match status" value="1"/>
</dbReference>
<proteinExistence type="predicted"/>
<name>A0A1G9F5I2_9BACT</name>
<dbReference type="InterPro" id="IPR013154">
    <property type="entry name" value="ADH-like_N"/>
</dbReference>
<dbReference type="PANTHER" id="PTHR43189:SF2">
    <property type="entry name" value="GLUCOSE 1-DEHYDROGENASE"/>
    <property type="match status" value="1"/>
</dbReference>
<dbReference type="InterPro" id="IPR031640">
    <property type="entry name" value="Glu_dehyd_C"/>
</dbReference>
<keyword evidence="4" id="KW-0560">Oxidoreductase</keyword>
<dbReference type="InterPro" id="IPR011032">
    <property type="entry name" value="GroES-like_sf"/>
</dbReference>
<dbReference type="InterPro" id="IPR002328">
    <property type="entry name" value="ADH_Zn_CS"/>
</dbReference>
<keyword evidence="3" id="KW-0862">Zinc</keyword>
<dbReference type="PANTHER" id="PTHR43189">
    <property type="entry name" value="ZINC-TYPE ALCOHOL DEHYDROGENASE-LIKE PROTEIN C1198.01-RELATED"/>
    <property type="match status" value="1"/>
</dbReference>
<accession>A0A1G9F5I2</accession>
<evidence type="ECO:0000256" key="2">
    <source>
        <dbReference type="ARBA" id="ARBA00022723"/>
    </source>
</evidence>
<dbReference type="Pfam" id="PF16912">
    <property type="entry name" value="Glu_dehyd_C"/>
    <property type="match status" value="1"/>
</dbReference>
<dbReference type="CDD" id="cd08230">
    <property type="entry name" value="glucose_DH"/>
    <property type="match status" value="1"/>
</dbReference>
<keyword evidence="2" id="KW-0479">Metal-binding</keyword>
<protein>
    <submittedName>
        <fullName evidence="7">Threonine dehydrogenase</fullName>
    </submittedName>
</protein>
<reference evidence="7 8" key="1">
    <citation type="submission" date="2016-10" db="EMBL/GenBank/DDBJ databases">
        <authorList>
            <person name="de Groot N.N."/>
        </authorList>
    </citation>
    <scope>NUCLEOTIDE SEQUENCE [LARGE SCALE GENOMIC DNA]</scope>
    <source>
        <strain evidence="7 8">DSM 25186</strain>
    </source>
</reference>
<dbReference type="Proteomes" id="UP000198510">
    <property type="component" value="Unassembled WGS sequence"/>
</dbReference>
<feature type="domain" description="Glucose dehydrogenase C-terminal" evidence="6">
    <location>
        <begin position="145"/>
        <end position="364"/>
    </location>
</feature>
<sequence length="371" mass="40534">MKAIAITPGEGNAELIDSNEPQITHPKQVKVKVLEVGICGTDREEAIGGRADAPHGSHKLVIGHEMFGRVVEVGSDVVLVHPGDYAVFTVRRGCGECVSCKNNRSDMCYTGDYTERGIKEAHGFETEYVVDDEQYLVKVPETIKSVGVLAEPMSVAEKAIDEAVKLQAARLPEVDDADWLQGKTTLVAGVGAIGMLAAIVLRLRGARVLGLDIVDEDTKRPQLLKRIGGEYIDGRKIQTINIDDQYGEVDLIFEATGVAELGFNLIDALGINGVYVMTGIPHGNRPVCITGPDLMRQLVLKNQVILGSVNASQRHFALGIEDLEKARNKWGDVVDELITTRLSYTQFSEALNQRDEDDIKTVIQWSDEATQ</sequence>
<dbReference type="Gene3D" id="3.90.180.10">
    <property type="entry name" value="Medium-chain alcohol dehydrogenases, catalytic domain"/>
    <property type="match status" value="1"/>
</dbReference>
<evidence type="ECO:0000259" key="6">
    <source>
        <dbReference type="Pfam" id="PF16912"/>
    </source>
</evidence>
<comment type="cofactor">
    <cofactor evidence="1">
        <name>Zn(2+)</name>
        <dbReference type="ChEBI" id="CHEBI:29105"/>
    </cofactor>
</comment>
<evidence type="ECO:0000313" key="7">
    <source>
        <dbReference type="EMBL" id="SDK83591.1"/>
    </source>
</evidence>
<evidence type="ECO:0000256" key="1">
    <source>
        <dbReference type="ARBA" id="ARBA00001947"/>
    </source>
</evidence>
<dbReference type="OrthoDB" id="9806940at2"/>
<dbReference type="SUPFAM" id="SSF51735">
    <property type="entry name" value="NAD(P)-binding Rossmann-fold domains"/>
    <property type="match status" value="1"/>
</dbReference>
<evidence type="ECO:0000313" key="8">
    <source>
        <dbReference type="Proteomes" id="UP000198510"/>
    </source>
</evidence>
<dbReference type="STRING" id="1075417.SAMN05421823_103678"/>
<dbReference type="GO" id="GO:0008270">
    <property type="term" value="F:zinc ion binding"/>
    <property type="evidence" value="ECO:0007669"/>
    <property type="project" value="InterPro"/>
</dbReference>